<dbReference type="STRING" id="82633.GCA_000974605_02973"/>
<dbReference type="AlphaFoldDB" id="A0A2N5C6K6"/>
<evidence type="ECO:0000259" key="1">
    <source>
        <dbReference type="Pfam" id="PF02627"/>
    </source>
</evidence>
<organism evidence="2 3">
    <name type="scientific">Cupriavidus pauculus</name>
    <dbReference type="NCBI Taxonomy" id="82633"/>
    <lineage>
        <taxon>Bacteria</taxon>
        <taxon>Pseudomonadati</taxon>
        <taxon>Pseudomonadota</taxon>
        <taxon>Betaproteobacteria</taxon>
        <taxon>Burkholderiales</taxon>
        <taxon>Burkholderiaceae</taxon>
        <taxon>Cupriavidus</taxon>
    </lineage>
</organism>
<dbReference type="PANTHER" id="PTHR35446:SF3">
    <property type="entry name" value="CMD DOMAIN-CONTAINING PROTEIN"/>
    <property type="match status" value="1"/>
</dbReference>
<dbReference type="Pfam" id="PF02627">
    <property type="entry name" value="CMD"/>
    <property type="match status" value="1"/>
</dbReference>
<comment type="caution">
    <text evidence="2">The sequence shown here is derived from an EMBL/GenBank/DDBJ whole genome shotgun (WGS) entry which is preliminary data.</text>
</comment>
<name>A0A2N5C6K6_9BURK</name>
<dbReference type="Gene3D" id="1.20.1290.10">
    <property type="entry name" value="AhpD-like"/>
    <property type="match status" value="1"/>
</dbReference>
<gene>
    <name evidence="2" type="ORF">CYJ10_25650</name>
</gene>
<dbReference type="OrthoDB" id="3667834at2"/>
<dbReference type="InterPro" id="IPR029032">
    <property type="entry name" value="AhpD-like"/>
</dbReference>
<dbReference type="GO" id="GO:0051920">
    <property type="term" value="F:peroxiredoxin activity"/>
    <property type="evidence" value="ECO:0007669"/>
    <property type="project" value="InterPro"/>
</dbReference>
<dbReference type="InterPro" id="IPR004675">
    <property type="entry name" value="AhpD_core"/>
</dbReference>
<accession>A0A2N5C6K6</accession>
<dbReference type="Proteomes" id="UP000234341">
    <property type="component" value="Unassembled WGS sequence"/>
</dbReference>
<reference evidence="2 3" key="1">
    <citation type="submission" date="2017-12" db="EMBL/GenBank/DDBJ databases">
        <title>Genome sequence of the active heterotrophic nitrifier-denitrifier, Cupriavidus pauculus UM1.</title>
        <authorList>
            <person name="Putonti C."/>
            <person name="Castignetti D."/>
        </authorList>
    </citation>
    <scope>NUCLEOTIDE SEQUENCE [LARGE SCALE GENOMIC DNA]</scope>
    <source>
        <strain evidence="2 3">UM1</strain>
    </source>
</reference>
<protein>
    <submittedName>
        <fullName evidence="2">Alkylhydroperoxidase</fullName>
    </submittedName>
</protein>
<dbReference type="NCBIfam" id="TIGR00778">
    <property type="entry name" value="ahpD_dom"/>
    <property type="match status" value="1"/>
</dbReference>
<dbReference type="SUPFAM" id="SSF69118">
    <property type="entry name" value="AhpD-like"/>
    <property type="match status" value="1"/>
</dbReference>
<feature type="domain" description="Carboxymuconolactone decarboxylase-like" evidence="1">
    <location>
        <begin position="53"/>
        <end position="107"/>
    </location>
</feature>
<dbReference type="PANTHER" id="PTHR35446">
    <property type="entry name" value="SI:CH211-175M2.5"/>
    <property type="match status" value="1"/>
</dbReference>
<dbReference type="InterPro" id="IPR003779">
    <property type="entry name" value="CMD-like"/>
</dbReference>
<evidence type="ECO:0000313" key="3">
    <source>
        <dbReference type="Proteomes" id="UP000234341"/>
    </source>
</evidence>
<dbReference type="EMBL" id="PJRP01000015">
    <property type="protein sequence ID" value="PLP97864.1"/>
    <property type="molecule type" value="Genomic_DNA"/>
</dbReference>
<proteinExistence type="predicted"/>
<keyword evidence="2" id="KW-0575">Peroxidase</keyword>
<evidence type="ECO:0000313" key="2">
    <source>
        <dbReference type="EMBL" id="PLP97864.1"/>
    </source>
</evidence>
<dbReference type="RefSeq" id="WP_101684257.1">
    <property type="nucleotide sequence ID" value="NZ_PJRP01000015.1"/>
</dbReference>
<keyword evidence="2" id="KW-0560">Oxidoreductase</keyword>
<sequence>MTTRLHTIAAQDATGQTAELFGAIRKAVGKVPNAYATIGSNAPAVLAQALQTNAVLKQGSLSAKELEAINLSVSEHSGCDYCLAAHTLTATKMAGFSVEQTQQLRRGRFPEDAKIDALTRFAVELVGTSGTVPAASVEAVRAAGYTDAQVVEAIQAISAILFTNMINRVNDTTLDFPAVV</sequence>